<dbReference type="AlphaFoldDB" id="A0A383DAE9"/>
<dbReference type="GO" id="GO:0006412">
    <property type="term" value="P:translation"/>
    <property type="evidence" value="ECO:0007669"/>
    <property type="project" value="InterPro"/>
</dbReference>
<keyword evidence="2" id="KW-0689">Ribosomal protein</keyword>
<name>A0A383DAE9_9ZZZZ</name>
<keyword evidence="3" id="KW-0687">Ribonucleoprotein</keyword>
<dbReference type="GO" id="GO:0005840">
    <property type="term" value="C:ribosome"/>
    <property type="evidence" value="ECO:0007669"/>
    <property type="project" value="UniProtKB-KW"/>
</dbReference>
<dbReference type="EMBL" id="UINC01215555">
    <property type="protein sequence ID" value="SVE41293.1"/>
    <property type="molecule type" value="Genomic_DNA"/>
</dbReference>
<dbReference type="GO" id="GO:1990904">
    <property type="term" value="C:ribonucleoprotein complex"/>
    <property type="evidence" value="ECO:0007669"/>
    <property type="project" value="UniProtKB-KW"/>
</dbReference>
<dbReference type="InterPro" id="IPR012678">
    <property type="entry name" value="Ribosomal_uL23/eL15/eS24_sf"/>
</dbReference>
<protein>
    <recommendedName>
        <fullName evidence="5">50S ribosomal protein L23</fullName>
    </recommendedName>
</protein>
<dbReference type="InterPro" id="IPR012677">
    <property type="entry name" value="Nucleotide-bd_a/b_plait_sf"/>
</dbReference>
<evidence type="ECO:0000256" key="3">
    <source>
        <dbReference type="ARBA" id="ARBA00023274"/>
    </source>
</evidence>
<dbReference type="Gene3D" id="3.30.70.330">
    <property type="match status" value="1"/>
</dbReference>
<dbReference type="InterPro" id="IPR013025">
    <property type="entry name" value="Ribosomal_uL23-like"/>
</dbReference>
<gene>
    <name evidence="4" type="ORF">METZ01_LOCUS494147</name>
</gene>
<evidence type="ECO:0000256" key="2">
    <source>
        <dbReference type="ARBA" id="ARBA00022980"/>
    </source>
</evidence>
<dbReference type="PANTHER" id="PTHR11620">
    <property type="entry name" value="60S RIBOSOMAL PROTEIN L23A"/>
    <property type="match status" value="1"/>
</dbReference>
<dbReference type="GO" id="GO:0003735">
    <property type="term" value="F:structural constituent of ribosome"/>
    <property type="evidence" value="ECO:0007669"/>
    <property type="project" value="InterPro"/>
</dbReference>
<evidence type="ECO:0000256" key="1">
    <source>
        <dbReference type="ARBA" id="ARBA00006700"/>
    </source>
</evidence>
<sequence length="76" mass="8595">MKEEVARKYTLQVDVRANKHQIRQAVEELFPKVKVASVNTARMTGKTKRARTKVAGSTADWKKAVITLKEGEIELL</sequence>
<organism evidence="4">
    <name type="scientific">marine metagenome</name>
    <dbReference type="NCBI Taxonomy" id="408172"/>
    <lineage>
        <taxon>unclassified sequences</taxon>
        <taxon>metagenomes</taxon>
        <taxon>ecological metagenomes</taxon>
    </lineage>
</organism>
<evidence type="ECO:0008006" key="5">
    <source>
        <dbReference type="Google" id="ProtNLM"/>
    </source>
</evidence>
<evidence type="ECO:0000313" key="4">
    <source>
        <dbReference type="EMBL" id="SVE41293.1"/>
    </source>
</evidence>
<dbReference type="SUPFAM" id="SSF54189">
    <property type="entry name" value="Ribosomal proteins S24e, L23 and L15e"/>
    <property type="match status" value="1"/>
</dbReference>
<reference evidence="4" key="1">
    <citation type="submission" date="2018-05" db="EMBL/GenBank/DDBJ databases">
        <authorList>
            <person name="Lanie J.A."/>
            <person name="Ng W.-L."/>
            <person name="Kazmierczak K.M."/>
            <person name="Andrzejewski T.M."/>
            <person name="Davidsen T.M."/>
            <person name="Wayne K.J."/>
            <person name="Tettelin H."/>
            <person name="Glass J.I."/>
            <person name="Rusch D."/>
            <person name="Podicherti R."/>
            <person name="Tsui H.-C.T."/>
            <person name="Winkler M.E."/>
        </authorList>
    </citation>
    <scope>NUCLEOTIDE SEQUENCE</scope>
</reference>
<comment type="similarity">
    <text evidence="1">Belongs to the universal ribosomal protein uL23 family.</text>
</comment>
<dbReference type="Pfam" id="PF00276">
    <property type="entry name" value="Ribosomal_L23"/>
    <property type="match status" value="1"/>
</dbReference>
<proteinExistence type="inferred from homology"/>
<accession>A0A383DAE9</accession>